<sequence length="752" mass="81962">METHCSHLGDQVNAATRLVHTQLNSQIIRRLPLALPPAANTPSTYVSGLLHVAPVYTTFETLWYMILLSHKEQTKEFRNSSPYHNRPSSPQPPQEKDRFLLDPKTSHRVPFHDGDDAGLSQRPGTSERIFSILESLRIPGLMRADCLRADIGCLTGWSKEMVDEQIEVAARNGNLKKFITHIKQSVGESPPVLLAYAWVLYMALFSGGQILRSSLEKAGPVFWKTRCDPIMPFGKACAYPDKSHATAPMSQCLRFFHFNTSQDGEDLKREFKRRLVEAEDLLTTSERARIVHESVYVFEHMLALVSQLDHVFLEGTKDDSVLDINVTRADADVDTPCPSPSPGPSLLKPAEFGGRVRDSIILSKERGVRTVPGMRNHRRSRSVSIDEPFDERGDRSDVPSPYLVASLLRPMEQGGRLRDSIAVSRERGLRTAHRSSHNHSESMSIDEDSESHTLPENPEIKAITTRYTSELSSPSGLGSLGEPLNSSMDAQGTLAGAQPSSLSETASLLIRGKSVRFKKPSAGGSSKRTAEPKNSESYQELEEEAERRPKLSADKVSPMSDNNSATGGDAPSLPTVPIHIAGVDGSDADDSSDSDKQIEQSQKQQQRTEVAAADRDLGQHGTISVTITDTAMMEKVKSNSNSDNRQLAAAAAAAAAASGEDSYQAKFGTGISTAEDAGGDGNRPPLKRSSSSSSSRHNIKSWFSSHMTKVEKKIEGTGAGGGGASNEVVVTETVTEAASTWSRQAKSQNRPR</sequence>
<dbReference type="Gene3D" id="1.20.910.10">
    <property type="entry name" value="Heme oxygenase-like"/>
    <property type="match status" value="1"/>
</dbReference>
<feature type="region of interest" description="Disordered" evidence="4">
    <location>
        <begin position="77"/>
        <end position="98"/>
    </location>
</feature>
<feature type="region of interest" description="Disordered" evidence="4">
    <location>
        <begin position="376"/>
        <end position="397"/>
    </location>
</feature>
<evidence type="ECO:0000256" key="4">
    <source>
        <dbReference type="SAM" id="MobiDB-lite"/>
    </source>
</evidence>
<feature type="compositionally biased region" description="Polar residues" evidence="4">
    <location>
        <begin position="79"/>
        <end position="88"/>
    </location>
</feature>
<evidence type="ECO:0000256" key="1">
    <source>
        <dbReference type="ARBA" id="ARBA00022617"/>
    </source>
</evidence>
<dbReference type="PANTHER" id="PTHR10720:SF0">
    <property type="entry name" value="HEME OXYGENASE"/>
    <property type="match status" value="1"/>
</dbReference>
<dbReference type="SUPFAM" id="SSF48613">
    <property type="entry name" value="Heme oxygenase-like"/>
    <property type="match status" value="1"/>
</dbReference>
<organism evidence="5 6">
    <name type="scientific">Neurospora intermedia</name>
    <dbReference type="NCBI Taxonomy" id="5142"/>
    <lineage>
        <taxon>Eukaryota</taxon>
        <taxon>Fungi</taxon>
        <taxon>Dikarya</taxon>
        <taxon>Ascomycota</taxon>
        <taxon>Pezizomycotina</taxon>
        <taxon>Sordariomycetes</taxon>
        <taxon>Sordariomycetidae</taxon>
        <taxon>Sordariales</taxon>
        <taxon>Sordariaceae</taxon>
        <taxon>Neurospora</taxon>
    </lineage>
</organism>
<dbReference type="Proteomes" id="UP001451303">
    <property type="component" value="Unassembled WGS sequence"/>
</dbReference>
<evidence type="ECO:0000256" key="2">
    <source>
        <dbReference type="ARBA" id="ARBA00022723"/>
    </source>
</evidence>
<dbReference type="PANTHER" id="PTHR10720">
    <property type="entry name" value="HEME OXYGENASE"/>
    <property type="match status" value="1"/>
</dbReference>
<feature type="compositionally biased region" description="Low complexity" evidence="4">
    <location>
        <begin position="727"/>
        <end position="736"/>
    </location>
</feature>
<feature type="compositionally biased region" description="Low complexity" evidence="4">
    <location>
        <begin position="648"/>
        <end position="657"/>
    </location>
</feature>
<dbReference type="EMBL" id="JAVLET010000011">
    <property type="protein sequence ID" value="KAL0467035.1"/>
    <property type="molecule type" value="Genomic_DNA"/>
</dbReference>
<feature type="region of interest" description="Disordered" evidence="4">
    <location>
        <begin position="427"/>
        <end position="500"/>
    </location>
</feature>
<protein>
    <recommendedName>
        <fullName evidence="7">Heme oxygenase</fullName>
    </recommendedName>
</protein>
<reference evidence="5 6" key="1">
    <citation type="submission" date="2023-09" db="EMBL/GenBank/DDBJ databases">
        <title>Multi-omics analysis of a traditional fermented food reveals byproduct-associated fungal strains for waste-to-food upcycling.</title>
        <authorList>
            <consortium name="Lawrence Berkeley National Laboratory"/>
            <person name="Rekdal V.M."/>
            <person name="Villalobos-Escobedo J.M."/>
            <person name="Rodriguez-Valeron N."/>
            <person name="Garcia M.O."/>
            <person name="Vasquez D.P."/>
            <person name="Damayanti I."/>
            <person name="Sorensen P.M."/>
            <person name="Baidoo E.E."/>
            <person name="De Carvalho A.C."/>
            <person name="Riley R."/>
            <person name="Lipzen A."/>
            <person name="He G."/>
            <person name="Yan M."/>
            <person name="Haridas S."/>
            <person name="Daum C."/>
            <person name="Yoshinaga Y."/>
            <person name="Ng V."/>
            <person name="Grigoriev I.V."/>
            <person name="Munk R."/>
            <person name="Nuraida L."/>
            <person name="Wijaya C.H."/>
            <person name="Morales P.-C."/>
            <person name="Keasling J.D."/>
        </authorList>
    </citation>
    <scope>NUCLEOTIDE SEQUENCE [LARGE SCALE GENOMIC DNA]</scope>
    <source>
        <strain evidence="5 6">FGSC 2613</strain>
    </source>
</reference>
<feature type="region of interest" description="Disordered" evidence="4">
    <location>
        <begin position="517"/>
        <end position="752"/>
    </location>
</feature>
<evidence type="ECO:0000313" key="6">
    <source>
        <dbReference type="Proteomes" id="UP001451303"/>
    </source>
</evidence>
<feature type="compositionally biased region" description="Low complexity" evidence="4">
    <location>
        <begin position="469"/>
        <end position="487"/>
    </location>
</feature>
<dbReference type="Pfam" id="PF01126">
    <property type="entry name" value="Heme_oxygenase"/>
    <property type="match status" value="1"/>
</dbReference>
<dbReference type="InterPro" id="IPR002051">
    <property type="entry name" value="Haem_Oase"/>
</dbReference>
<comment type="caution">
    <text evidence="5">The sequence shown here is derived from an EMBL/GenBank/DDBJ whole genome shotgun (WGS) entry which is preliminary data.</text>
</comment>
<dbReference type="CDD" id="cd19165">
    <property type="entry name" value="HemeO"/>
    <property type="match status" value="1"/>
</dbReference>
<evidence type="ECO:0000256" key="3">
    <source>
        <dbReference type="ARBA" id="ARBA00023004"/>
    </source>
</evidence>
<keyword evidence="1" id="KW-0349">Heme</keyword>
<keyword evidence="6" id="KW-1185">Reference proteome</keyword>
<keyword evidence="2" id="KW-0479">Metal-binding</keyword>
<accession>A0ABR3D2V1</accession>
<evidence type="ECO:0000313" key="5">
    <source>
        <dbReference type="EMBL" id="KAL0467035.1"/>
    </source>
</evidence>
<evidence type="ECO:0008006" key="7">
    <source>
        <dbReference type="Google" id="ProtNLM"/>
    </source>
</evidence>
<dbReference type="InterPro" id="IPR016053">
    <property type="entry name" value="Haem_Oase-like"/>
</dbReference>
<feature type="compositionally biased region" description="Polar residues" evidence="4">
    <location>
        <begin position="737"/>
        <end position="752"/>
    </location>
</feature>
<proteinExistence type="predicted"/>
<dbReference type="InterPro" id="IPR016084">
    <property type="entry name" value="Haem_Oase-like_multi-hlx"/>
</dbReference>
<name>A0ABR3D2V1_NEUIN</name>
<keyword evidence="3" id="KW-0408">Iron</keyword>
<gene>
    <name evidence="5" type="ORF">QR685DRAFT_535068</name>
</gene>